<accession>A0A9D4BAM8</accession>
<keyword evidence="2" id="KW-1185">Reference proteome</keyword>
<dbReference type="Proteomes" id="UP000828390">
    <property type="component" value="Unassembled WGS sequence"/>
</dbReference>
<reference evidence="1" key="2">
    <citation type="submission" date="2020-11" db="EMBL/GenBank/DDBJ databases">
        <authorList>
            <person name="McCartney M.A."/>
            <person name="Auch B."/>
            <person name="Kono T."/>
            <person name="Mallez S."/>
            <person name="Becker A."/>
            <person name="Gohl D.M."/>
            <person name="Silverstein K.A.T."/>
            <person name="Koren S."/>
            <person name="Bechman K.B."/>
            <person name="Herman A."/>
            <person name="Abrahante J.E."/>
            <person name="Garbe J."/>
        </authorList>
    </citation>
    <scope>NUCLEOTIDE SEQUENCE</scope>
    <source>
        <strain evidence="1">Duluth1</strain>
        <tissue evidence="1">Whole animal</tissue>
    </source>
</reference>
<sequence>MSSKYETNIITATVYQANTRSHCDSYSIPSKQQHPHCDSDGISSKHKTHIVTALNIKQTPDPQCHSYGMFSKYQTRIVTATVYHANTRPTLSQLQV</sequence>
<organism evidence="1 2">
    <name type="scientific">Dreissena polymorpha</name>
    <name type="common">Zebra mussel</name>
    <name type="synonym">Mytilus polymorpha</name>
    <dbReference type="NCBI Taxonomy" id="45954"/>
    <lineage>
        <taxon>Eukaryota</taxon>
        <taxon>Metazoa</taxon>
        <taxon>Spiralia</taxon>
        <taxon>Lophotrochozoa</taxon>
        <taxon>Mollusca</taxon>
        <taxon>Bivalvia</taxon>
        <taxon>Autobranchia</taxon>
        <taxon>Heteroconchia</taxon>
        <taxon>Euheterodonta</taxon>
        <taxon>Imparidentia</taxon>
        <taxon>Neoheterodontei</taxon>
        <taxon>Myida</taxon>
        <taxon>Dreissenoidea</taxon>
        <taxon>Dreissenidae</taxon>
        <taxon>Dreissena</taxon>
    </lineage>
</organism>
<name>A0A9D4BAM8_DREPO</name>
<dbReference type="EMBL" id="JAIWYP010000016">
    <property type="protein sequence ID" value="KAH3695511.1"/>
    <property type="molecule type" value="Genomic_DNA"/>
</dbReference>
<evidence type="ECO:0000313" key="1">
    <source>
        <dbReference type="EMBL" id="KAH3695511.1"/>
    </source>
</evidence>
<comment type="caution">
    <text evidence="1">The sequence shown here is derived from an EMBL/GenBank/DDBJ whole genome shotgun (WGS) entry which is preliminary data.</text>
</comment>
<reference evidence="1" key="1">
    <citation type="journal article" date="2019" name="bioRxiv">
        <title>The Genome of the Zebra Mussel, Dreissena polymorpha: A Resource for Invasive Species Research.</title>
        <authorList>
            <person name="McCartney M.A."/>
            <person name="Auch B."/>
            <person name="Kono T."/>
            <person name="Mallez S."/>
            <person name="Zhang Y."/>
            <person name="Obille A."/>
            <person name="Becker A."/>
            <person name="Abrahante J.E."/>
            <person name="Garbe J."/>
            <person name="Badalamenti J.P."/>
            <person name="Herman A."/>
            <person name="Mangelson H."/>
            <person name="Liachko I."/>
            <person name="Sullivan S."/>
            <person name="Sone E.D."/>
            <person name="Koren S."/>
            <person name="Silverstein K.A.T."/>
            <person name="Beckman K.B."/>
            <person name="Gohl D.M."/>
        </authorList>
    </citation>
    <scope>NUCLEOTIDE SEQUENCE</scope>
    <source>
        <strain evidence="1">Duluth1</strain>
        <tissue evidence="1">Whole animal</tissue>
    </source>
</reference>
<dbReference type="AlphaFoldDB" id="A0A9D4BAM8"/>
<proteinExistence type="predicted"/>
<evidence type="ECO:0000313" key="2">
    <source>
        <dbReference type="Proteomes" id="UP000828390"/>
    </source>
</evidence>
<gene>
    <name evidence="1" type="ORF">DPMN_082971</name>
</gene>
<protein>
    <submittedName>
        <fullName evidence="1">Uncharacterized protein</fullName>
    </submittedName>
</protein>